<organism evidence="1 2">
    <name type="scientific">Alkalispirillum mobile</name>
    <dbReference type="NCBI Taxonomy" id="85925"/>
    <lineage>
        <taxon>Bacteria</taxon>
        <taxon>Pseudomonadati</taxon>
        <taxon>Pseudomonadota</taxon>
        <taxon>Gammaproteobacteria</taxon>
        <taxon>Chromatiales</taxon>
        <taxon>Ectothiorhodospiraceae</taxon>
        <taxon>Alkalispirillum</taxon>
    </lineage>
</organism>
<evidence type="ECO:0000313" key="1">
    <source>
        <dbReference type="EMBL" id="RLK51646.1"/>
    </source>
</evidence>
<dbReference type="GO" id="GO:0016740">
    <property type="term" value="F:transferase activity"/>
    <property type="evidence" value="ECO:0007669"/>
    <property type="project" value="UniProtKB-KW"/>
</dbReference>
<dbReference type="SUPFAM" id="SSF53756">
    <property type="entry name" value="UDP-Glycosyltransferase/glycogen phosphorylase"/>
    <property type="match status" value="1"/>
</dbReference>
<comment type="caution">
    <text evidence="1">The sequence shown here is derived from an EMBL/GenBank/DDBJ whole genome shotgun (WGS) entry which is preliminary data.</text>
</comment>
<dbReference type="Proteomes" id="UP000275461">
    <property type="component" value="Unassembled WGS sequence"/>
</dbReference>
<dbReference type="RefSeq" id="WP_245971101.1">
    <property type="nucleotide sequence ID" value="NZ_RCDA01000001.1"/>
</dbReference>
<protein>
    <submittedName>
        <fullName evidence="1">Glycosyltransferase involved in cell wall biosynthesis</fullName>
    </submittedName>
</protein>
<sequence length="373" mass="42334">MESEHGQARGARRRRNRVLLFPKPDVKFEGWKRALESYSPHHQALAMWRPWLGFLHILRHRWRGRQVDALVVRYLNDRGSGWATTLVLVGEMVTLATARLLGVPVFWVIHNIDRETCNQRPLLVRLRRLSVRRTASVFFVTEEVLRPHAASIHRIKGPIHTLPLGEPVAESLRPERVGPRLNKFHKGAEAWLAAQADRLGRRPCCVLVVGTPEDKYSHFWRLSELLDIAYRSGVPLVALVVSPLEGRNGRALAQALARHEREGRVHMSRGYLPVDWHWAANRCDALLRGYQDLSMSHAIFHAVQVRMPVLCMPGGVVSEVVRREGIGQVLEEDFSNLAACVERLSPLQDDVRQAFTSRRSARQAAVNLLSALA</sequence>
<gene>
    <name evidence="1" type="ORF">DFR31_1591</name>
</gene>
<accession>A0A498CAQ7</accession>
<evidence type="ECO:0000313" key="2">
    <source>
        <dbReference type="Proteomes" id="UP000275461"/>
    </source>
</evidence>
<dbReference type="EMBL" id="RCDA01000001">
    <property type="protein sequence ID" value="RLK51646.1"/>
    <property type="molecule type" value="Genomic_DNA"/>
</dbReference>
<keyword evidence="2" id="KW-1185">Reference proteome</keyword>
<proteinExistence type="predicted"/>
<dbReference type="AlphaFoldDB" id="A0A498CAQ7"/>
<name>A0A498CAQ7_9GAMM</name>
<reference evidence="1 2" key="1">
    <citation type="submission" date="2018-10" db="EMBL/GenBank/DDBJ databases">
        <title>Genomic Encyclopedia of Type Strains, Phase IV (KMG-IV): sequencing the most valuable type-strain genomes for metagenomic binning, comparative biology and taxonomic classification.</title>
        <authorList>
            <person name="Goeker M."/>
        </authorList>
    </citation>
    <scope>NUCLEOTIDE SEQUENCE [LARGE SCALE GENOMIC DNA]</scope>
    <source>
        <strain evidence="1 2">DSM 12769</strain>
    </source>
</reference>
<keyword evidence="1" id="KW-0808">Transferase</keyword>